<dbReference type="Pfam" id="PF03450">
    <property type="entry name" value="CO_deh_flav_C"/>
    <property type="match status" value="1"/>
</dbReference>
<name>A0A382KI16_9ZZZZ</name>
<evidence type="ECO:0000259" key="4">
    <source>
        <dbReference type="PROSITE" id="PS51387"/>
    </source>
</evidence>
<dbReference type="SUPFAM" id="SSF55447">
    <property type="entry name" value="CO dehydrogenase flavoprotein C-terminal domain-like"/>
    <property type="match status" value="1"/>
</dbReference>
<dbReference type="Gene3D" id="3.30.43.10">
    <property type="entry name" value="Uridine Diphospho-n-acetylenolpyruvylglucosamine Reductase, domain 2"/>
    <property type="match status" value="1"/>
</dbReference>
<dbReference type="InterPro" id="IPR016167">
    <property type="entry name" value="FAD-bd_PCMH_sub1"/>
</dbReference>
<dbReference type="InterPro" id="IPR036318">
    <property type="entry name" value="FAD-bd_PCMH-like_sf"/>
</dbReference>
<dbReference type="Gene3D" id="3.30.390.50">
    <property type="entry name" value="CO dehydrogenase flavoprotein, C-terminal domain"/>
    <property type="match status" value="1"/>
</dbReference>
<dbReference type="GO" id="GO:0016491">
    <property type="term" value="F:oxidoreductase activity"/>
    <property type="evidence" value="ECO:0007669"/>
    <property type="project" value="UniProtKB-KW"/>
</dbReference>
<dbReference type="SMART" id="SM01092">
    <property type="entry name" value="CO_deh_flav_C"/>
    <property type="match status" value="1"/>
</dbReference>
<dbReference type="AlphaFoldDB" id="A0A382KI16"/>
<dbReference type="InterPro" id="IPR005107">
    <property type="entry name" value="CO_DH_flav_C"/>
</dbReference>
<organism evidence="5">
    <name type="scientific">marine metagenome</name>
    <dbReference type="NCBI Taxonomy" id="408172"/>
    <lineage>
        <taxon>unclassified sequences</taxon>
        <taxon>metagenomes</taxon>
        <taxon>ecological metagenomes</taxon>
    </lineage>
</organism>
<dbReference type="PROSITE" id="PS51387">
    <property type="entry name" value="FAD_PCMH"/>
    <property type="match status" value="1"/>
</dbReference>
<keyword evidence="3" id="KW-0560">Oxidoreductase</keyword>
<evidence type="ECO:0000313" key="5">
    <source>
        <dbReference type="EMBL" id="SVC23756.1"/>
    </source>
</evidence>
<dbReference type="InterPro" id="IPR002346">
    <property type="entry name" value="Mopterin_DH_FAD-bd"/>
</dbReference>
<evidence type="ECO:0000256" key="3">
    <source>
        <dbReference type="ARBA" id="ARBA00023002"/>
    </source>
</evidence>
<dbReference type="PANTHER" id="PTHR42659">
    <property type="entry name" value="XANTHINE DEHYDROGENASE SUBUNIT C-RELATED"/>
    <property type="match status" value="1"/>
</dbReference>
<dbReference type="PANTHER" id="PTHR42659:SF2">
    <property type="entry name" value="XANTHINE DEHYDROGENASE SUBUNIT C-RELATED"/>
    <property type="match status" value="1"/>
</dbReference>
<dbReference type="InterPro" id="IPR051312">
    <property type="entry name" value="Diverse_Substr_Oxidored"/>
</dbReference>
<gene>
    <name evidence="5" type="ORF">METZ01_LOCUS276610</name>
</gene>
<dbReference type="InterPro" id="IPR036683">
    <property type="entry name" value="CO_DH_flav_C_dom_sf"/>
</dbReference>
<dbReference type="GO" id="GO:0071949">
    <property type="term" value="F:FAD binding"/>
    <property type="evidence" value="ECO:0007669"/>
    <property type="project" value="InterPro"/>
</dbReference>
<protein>
    <recommendedName>
        <fullName evidence="4">FAD-binding PCMH-type domain-containing protein</fullName>
    </recommendedName>
</protein>
<dbReference type="Pfam" id="PF00941">
    <property type="entry name" value="FAD_binding_5"/>
    <property type="match status" value="1"/>
</dbReference>
<evidence type="ECO:0000256" key="1">
    <source>
        <dbReference type="ARBA" id="ARBA00022630"/>
    </source>
</evidence>
<keyword evidence="1" id="KW-0285">Flavoprotein</keyword>
<dbReference type="EMBL" id="UINC01080637">
    <property type="protein sequence ID" value="SVC23756.1"/>
    <property type="molecule type" value="Genomic_DNA"/>
</dbReference>
<dbReference type="InterPro" id="IPR016169">
    <property type="entry name" value="FAD-bd_PCMH_sub2"/>
</dbReference>
<reference evidence="5" key="1">
    <citation type="submission" date="2018-05" db="EMBL/GenBank/DDBJ databases">
        <authorList>
            <person name="Lanie J.A."/>
            <person name="Ng W.-L."/>
            <person name="Kazmierczak K.M."/>
            <person name="Andrzejewski T.M."/>
            <person name="Davidsen T.M."/>
            <person name="Wayne K.J."/>
            <person name="Tettelin H."/>
            <person name="Glass J.I."/>
            <person name="Rusch D."/>
            <person name="Podicherti R."/>
            <person name="Tsui H.-C.T."/>
            <person name="Winkler M.E."/>
        </authorList>
    </citation>
    <scope>NUCLEOTIDE SEQUENCE</scope>
</reference>
<feature type="domain" description="FAD-binding PCMH-type" evidence="4">
    <location>
        <begin position="1"/>
        <end position="176"/>
    </location>
</feature>
<sequence length="292" mass="31734">MKSCNFSYYDPNTVSEVVSLISRHENAKLLAGGQSLVPMLNFRILSPEHIVDLNKVSDLFGIKENGNHLRIGSMTRQSELLNSPLIIQSSPLISRALGYVGHDQTRNRGTIGGSLCHLDPAAELCVVASAYNAELTVTGKKGDRVIAMSDWPVDFLTPALDHDEILTNIRITPWQGSHGFCFIEFARREGDFAIVAVAVLIEITDHVISKASIALGGVAAGPVRLHDVETLLTGQSPGQELFKEAGLLAKKVDAMSDINYSTNYRKRLSGTLTERALHGAMAQFKGEEEGHA</sequence>
<accession>A0A382KI16</accession>
<dbReference type="InterPro" id="IPR016166">
    <property type="entry name" value="FAD-bd_PCMH"/>
</dbReference>
<dbReference type="Gene3D" id="3.30.465.10">
    <property type="match status" value="1"/>
</dbReference>
<dbReference type="SUPFAM" id="SSF56176">
    <property type="entry name" value="FAD-binding/transporter-associated domain-like"/>
    <property type="match status" value="1"/>
</dbReference>
<proteinExistence type="predicted"/>
<evidence type="ECO:0000256" key="2">
    <source>
        <dbReference type="ARBA" id="ARBA00022827"/>
    </source>
</evidence>
<keyword evidence="2" id="KW-0274">FAD</keyword>